<name>A0A8C8TAD1_PERMB</name>
<sequence length="163" mass="17570">MGSSKNRSIPGWGQTGQDGGHKTQMGPQPPPHPTHRNSFRRRFKSGSGRAFQGLCQRFEGRRAGKKGSAQVYVAGCHQERGGGCRCWTPGDFTARRLQWVQPADTTPTRHCGPRTGAERAHSGRLCTVCPNRSAPGSGMADRIFPGESRAQDEARQGEAGGAE</sequence>
<dbReference type="GeneTree" id="ENSGT00950000185956"/>
<reference evidence="2" key="3">
    <citation type="submission" date="2025-09" db="UniProtKB">
        <authorList>
            <consortium name="Ensembl"/>
        </authorList>
    </citation>
    <scope>IDENTIFICATION</scope>
</reference>
<reference evidence="2" key="2">
    <citation type="submission" date="2025-08" db="UniProtKB">
        <authorList>
            <consortium name="Ensembl"/>
        </authorList>
    </citation>
    <scope>IDENTIFICATION</scope>
</reference>
<dbReference type="Proteomes" id="UP000694547">
    <property type="component" value="Chromosome 1"/>
</dbReference>
<evidence type="ECO:0000313" key="2">
    <source>
        <dbReference type="Ensembl" id="ENSPEMP00000004863.1"/>
    </source>
</evidence>
<accession>A0A8C8TAD1</accession>
<feature type="region of interest" description="Disordered" evidence="1">
    <location>
        <begin position="1"/>
        <end position="41"/>
    </location>
</feature>
<protein>
    <submittedName>
        <fullName evidence="2">Uncharacterized protein</fullName>
    </submittedName>
</protein>
<keyword evidence="3" id="KW-1185">Reference proteome</keyword>
<evidence type="ECO:0000313" key="3">
    <source>
        <dbReference type="Proteomes" id="UP000694547"/>
    </source>
</evidence>
<feature type="region of interest" description="Disordered" evidence="1">
    <location>
        <begin position="133"/>
        <end position="163"/>
    </location>
</feature>
<reference evidence="2 3" key="1">
    <citation type="submission" date="2018-10" db="EMBL/GenBank/DDBJ databases">
        <title>Improved assembly of the deer mouse Peromyscus maniculatus genome.</title>
        <authorList>
            <person name="Lassance J.-M."/>
            <person name="Hoekstra H.E."/>
        </authorList>
    </citation>
    <scope>NUCLEOTIDE SEQUENCE [LARGE SCALE GENOMIC DNA]</scope>
</reference>
<gene>
    <name evidence="2" type="primary">LOC102927506</name>
</gene>
<dbReference type="AlphaFoldDB" id="A0A8C8TAD1"/>
<organism evidence="2 3">
    <name type="scientific">Peromyscus maniculatus bairdii</name>
    <name type="common">Prairie deer mouse</name>
    <dbReference type="NCBI Taxonomy" id="230844"/>
    <lineage>
        <taxon>Eukaryota</taxon>
        <taxon>Metazoa</taxon>
        <taxon>Chordata</taxon>
        <taxon>Craniata</taxon>
        <taxon>Vertebrata</taxon>
        <taxon>Euteleostomi</taxon>
        <taxon>Mammalia</taxon>
        <taxon>Eutheria</taxon>
        <taxon>Euarchontoglires</taxon>
        <taxon>Glires</taxon>
        <taxon>Rodentia</taxon>
        <taxon>Myomorpha</taxon>
        <taxon>Muroidea</taxon>
        <taxon>Cricetidae</taxon>
        <taxon>Neotominae</taxon>
        <taxon>Peromyscus</taxon>
    </lineage>
</organism>
<dbReference type="Ensembl" id="ENSPEMT00000008678.2">
    <property type="protein sequence ID" value="ENSPEMP00000004863.1"/>
    <property type="gene ID" value="ENSPEMG00000007274.2"/>
</dbReference>
<evidence type="ECO:0000256" key="1">
    <source>
        <dbReference type="SAM" id="MobiDB-lite"/>
    </source>
</evidence>
<proteinExistence type="predicted"/>